<protein>
    <submittedName>
        <fullName evidence="1">Uncharacterized protein</fullName>
    </submittedName>
</protein>
<name>A0A6C0EE46_9ZZZZ</name>
<dbReference type="AlphaFoldDB" id="A0A6C0EE46"/>
<accession>A0A6C0EE46</accession>
<reference evidence="1" key="1">
    <citation type="journal article" date="2020" name="Nature">
        <title>Giant virus diversity and host interactions through global metagenomics.</title>
        <authorList>
            <person name="Schulz F."/>
            <person name="Roux S."/>
            <person name="Paez-Espino D."/>
            <person name="Jungbluth S."/>
            <person name="Walsh D.A."/>
            <person name="Denef V.J."/>
            <person name="McMahon K.D."/>
            <person name="Konstantinidis K.T."/>
            <person name="Eloe-Fadrosh E.A."/>
            <person name="Kyrpides N.C."/>
            <person name="Woyke T."/>
        </authorList>
    </citation>
    <scope>NUCLEOTIDE SEQUENCE</scope>
    <source>
        <strain evidence="1">GVMAG-M-3300023179-2</strain>
    </source>
</reference>
<sequence length="48" mass="5733">MVHNKVCKQKNNTTENKNEIIEIKNILKELLEKNHKIHPKTLQKINNQ</sequence>
<evidence type="ECO:0000313" key="1">
    <source>
        <dbReference type="EMBL" id="QHT27188.1"/>
    </source>
</evidence>
<organism evidence="1">
    <name type="scientific">viral metagenome</name>
    <dbReference type="NCBI Taxonomy" id="1070528"/>
    <lineage>
        <taxon>unclassified sequences</taxon>
        <taxon>metagenomes</taxon>
        <taxon>organismal metagenomes</taxon>
    </lineage>
</organism>
<proteinExistence type="predicted"/>
<dbReference type="EMBL" id="MN739814">
    <property type="protein sequence ID" value="QHT27188.1"/>
    <property type="molecule type" value="Genomic_DNA"/>
</dbReference>